<evidence type="ECO:0000313" key="8">
    <source>
        <dbReference type="EMBL" id="GJD58414.1"/>
    </source>
</evidence>
<dbReference type="CDD" id="cd00737">
    <property type="entry name" value="lyz_endolysin_autolysin"/>
    <property type="match status" value="1"/>
</dbReference>
<keyword evidence="6 7" id="KW-0326">Glycosidase</keyword>
<name>A0A564FWR5_9HYPH</name>
<dbReference type="Pfam" id="PF00959">
    <property type="entry name" value="Phage_lysozyme"/>
    <property type="match status" value="1"/>
</dbReference>
<dbReference type="EC" id="3.2.1.17" evidence="7"/>
<dbReference type="PANTHER" id="PTHR38107:SF3">
    <property type="entry name" value="LYSOZYME RRRD-RELATED"/>
    <property type="match status" value="1"/>
</dbReference>
<dbReference type="GO" id="GO:0003796">
    <property type="term" value="F:lysozyme activity"/>
    <property type="evidence" value="ECO:0007669"/>
    <property type="project" value="UniProtKB-EC"/>
</dbReference>
<dbReference type="GO" id="GO:0031640">
    <property type="term" value="P:killing of cells of another organism"/>
    <property type="evidence" value="ECO:0007669"/>
    <property type="project" value="UniProtKB-KW"/>
</dbReference>
<dbReference type="OrthoDB" id="5327667at2"/>
<dbReference type="Proteomes" id="UP000401717">
    <property type="component" value="Unassembled WGS sequence"/>
</dbReference>
<dbReference type="InterPro" id="IPR023346">
    <property type="entry name" value="Lysozyme-like_dom_sf"/>
</dbReference>
<dbReference type="SUPFAM" id="SSF53955">
    <property type="entry name" value="Lysozyme-like"/>
    <property type="match status" value="1"/>
</dbReference>
<dbReference type="InterPro" id="IPR034690">
    <property type="entry name" value="Endolysin_T4_type"/>
</dbReference>
<evidence type="ECO:0000256" key="6">
    <source>
        <dbReference type="ARBA" id="ARBA00023295"/>
    </source>
</evidence>
<keyword evidence="2 7" id="KW-0929">Antimicrobial</keyword>
<comment type="catalytic activity">
    <reaction evidence="1 7">
        <text>Hydrolysis of (1-&gt;4)-beta-linkages between N-acetylmuramic acid and N-acetyl-D-glucosamine residues in a peptidoglycan and between N-acetyl-D-glucosamine residues in chitodextrins.</text>
        <dbReference type="EC" id="3.2.1.17"/>
    </reaction>
</comment>
<dbReference type="EMBL" id="CABFVH010000008">
    <property type="protein sequence ID" value="VUF12198.1"/>
    <property type="molecule type" value="Genomic_DNA"/>
</dbReference>
<dbReference type="InterPro" id="IPR002196">
    <property type="entry name" value="Glyco_hydro_24"/>
</dbReference>
<gene>
    <name evidence="9" type="primary">rrrD_1</name>
    <name evidence="8" type="ORF">IFDJLNFL_4334</name>
    <name evidence="9" type="ORF">MTDSW087_01887</name>
</gene>
<dbReference type="Gene3D" id="1.10.530.40">
    <property type="match status" value="1"/>
</dbReference>
<reference evidence="8" key="2">
    <citation type="journal article" date="2021" name="Front. Microbiol.">
        <title>Comprehensive Comparative Genomics and Phenotyping of Methylobacterium Species.</title>
        <authorList>
            <person name="Alessa O."/>
            <person name="Ogura Y."/>
            <person name="Fujitani Y."/>
            <person name="Takami H."/>
            <person name="Hayashi T."/>
            <person name="Sahin N."/>
            <person name="Tani A."/>
        </authorList>
    </citation>
    <scope>NUCLEOTIDE SEQUENCE</scope>
    <source>
        <strain evidence="8">DSM 22415</strain>
    </source>
</reference>
<dbReference type="PANTHER" id="PTHR38107">
    <property type="match status" value="1"/>
</dbReference>
<evidence type="ECO:0000256" key="3">
    <source>
        <dbReference type="ARBA" id="ARBA00022638"/>
    </source>
</evidence>
<evidence type="ECO:0000256" key="5">
    <source>
        <dbReference type="ARBA" id="ARBA00023200"/>
    </source>
</evidence>
<reference evidence="9 10" key="1">
    <citation type="submission" date="2019-06" db="EMBL/GenBank/DDBJ databases">
        <authorList>
            <person name="Rodrigo-Torres L."/>
            <person name="Arahal R. D."/>
            <person name="Lucena T."/>
        </authorList>
    </citation>
    <scope>NUCLEOTIDE SEQUENCE [LARGE SCALE GENOMIC DNA]</scope>
    <source>
        <strain evidence="9 10">SW08-7</strain>
    </source>
</reference>
<keyword evidence="4 7" id="KW-0378">Hydrolase</keyword>
<dbReference type="HAMAP" id="MF_04110">
    <property type="entry name" value="ENDOLYSIN_T4"/>
    <property type="match status" value="1"/>
</dbReference>
<accession>A0A564FWR5</accession>
<protein>
    <recommendedName>
        <fullName evidence="7">Lysozyme</fullName>
        <ecNumber evidence="7">3.2.1.17</ecNumber>
    </recommendedName>
</protein>
<dbReference type="InterPro" id="IPR023347">
    <property type="entry name" value="Lysozyme_dom_sf"/>
</dbReference>
<evidence type="ECO:0000313" key="9">
    <source>
        <dbReference type="EMBL" id="VUF12198.1"/>
    </source>
</evidence>
<keyword evidence="3 7" id="KW-0081">Bacteriolytic enzyme</keyword>
<evidence type="ECO:0000256" key="7">
    <source>
        <dbReference type="RuleBase" id="RU003788"/>
    </source>
</evidence>
<proteinExistence type="inferred from homology"/>
<dbReference type="Proteomes" id="UP001055303">
    <property type="component" value="Unassembled WGS sequence"/>
</dbReference>
<comment type="similarity">
    <text evidence="7">Belongs to the glycosyl hydrolase 24 family.</text>
</comment>
<sequence>MTLSPIGTAVLIAREGRRLNAYRDTAGIWTIGIGHTSAAGPPAVRRGLSITAAECDAIFARDVEAYAAAVRAALAVALPPHSFDALVSVCFNIGPAAFARSTFLKRLNAGDLAGAREALLWWDEPAAIRGRRRAEADQLVTPYAEALPRPTAEAAPIALAAPVAAVLDPAIPTPTLVPVVPPAGGAAGLLRRLGARPAPGRRFIRPRGDLR</sequence>
<dbReference type="AlphaFoldDB" id="A0A564FWR5"/>
<keyword evidence="11" id="KW-1185">Reference proteome</keyword>
<evidence type="ECO:0000313" key="10">
    <source>
        <dbReference type="Proteomes" id="UP000401717"/>
    </source>
</evidence>
<organism evidence="9 10">
    <name type="scientific">Methylobacterium dankookense</name>
    <dbReference type="NCBI Taxonomy" id="560405"/>
    <lineage>
        <taxon>Bacteria</taxon>
        <taxon>Pseudomonadati</taxon>
        <taxon>Pseudomonadota</taxon>
        <taxon>Alphaproteobacteria</taxon>
        <taxon>Hyphomicrobiales</taxon>
        <taxon>Methylobacteriaceae</taxon>
        <taxon>Methylobacterium</taxon>
    </lineage>
</organism>
<dbReference type="InterPro" id="IPR051018">
    <property type="entry name" value="Bacteriophage_GH24"/>
</dbReference>
<dbReference type="RefSeq" id="WP_144763088.1">
    <property type="nucleotide sequence ID" value="NZ_BPQI01000147.1"/>
</dbReference>
<dbReference type="InterPro" id="IPR033907">
    <property type="entry name" value="Endolysin_autolysin"/>
</dbReference>
<dbReference type="EMBL" id="BPQI01000147">
    <property type="protein sequence ID" value="GJD58414.1"/>
    <property type="molecule type" value="Genomic_DNA"/>
</dbReference>
<reference evidence="8" key="3">
    <citation type="submission" date="2021-08" db="EMBL/GenBank/DDBJ databases">
        <authorList>
            <person name="Tani A."/>
            <person name="Ola A."/>
            <person name="Ogura Y."/>
            <person name="Katsura K."/>
            <person name="Hayashi T."/>
        </authorList>
    </citation>
    <scope>NUCLEOTIDE SEQUENCE</scope>
    <source>
        <strain evidence="8">DSM 22415</strain>
    </source>
</reference>
<evidence type="ECO:0000256" key="1">
    <source>
        <dbReference type="ARBA" id="ARBA00000632"/>
    </source>
</evidence>
<evidence type="ECO:0000256" key="2">
    <source>
        <dbReference type="ARBA" id="ARBA00022529"/>
    </source>
</evidence>
<dbReference type="GO" id="GO:0016998">
    <property type="term" value="P:cell wall macromolecule catabolic process"/>
    <property type="evidence" value="ECO:0007669"/>
    <property type="project" value="InterPro"/>
</dbReference>
<dbReference type="GO" id="GO:0009253">
    <property type="term" value="P:peptidoglycan catabolic process"/>
    <property type="evidence" value="ECO:0007669"/>
    <property type="project" value="InterPro"/>
</dbReference>
<keyword evidence="5" id="KW-1035">Host cytoplasm</keyword>
<evidence type="ECO:0000256" key="4">
    <source>
        <dbReference type="ARBA" id="ARBA00022801"/>
    </source>
</evidence>
<dbReference type="GO" id="GO:0042742">
    <property type="term" value="P:defense response to bacterium"/>
    <property type="evidence" value="ECO:0007669"/>
    <property type="project" value="UniProtKB-KW"/>
</dbReference>
<evidence type="ECO:0000313" key="11">
    <source>
        <dbReference type="Proteomes" id="UP001055303"/>
    </source>
</evidence>